<dbReference type="InterPro" id="IPR038727">
    <property type="entry name" value="NadR/Ttd14_AAA_dom"/>
</dbReference>
<evidence type="ECO:0000259" key="1">
    <source>
        <dbReference type="Pfam" id="PF13521"/>
    </source>
</evidence>
<dbReference type="Pfam" id="PF13521">
    <property type="entry name" value="AAA_28"/>
    <property type="match status" value="1"/>
</dbReference>
<name>A0A6A5JWJ5_9PLEO</name>
<keyword evidence="3" id="KW-1185">Reference proteome</keyword>
<accession>A0A6A5JWJ5</accession>
<dbReference type="InterPro" id="IPR027417">
    <property type="entry name" value="P-loop_NTPase"/>
</dbReference>
<organism evidence="2 3">
    <name type="scientific">Decorospora gaudefroyi</name>
    <dbReference type="NCBI Taxonomy" id="184978"/>
    <lineage>
        <taxon>Eukaryota</taxon>
        <taxon>Fungi</taxon>
        <taxon>Dikarya</taxon>
        <taxon>Ascomycota</taxon>
        <taxon>Pezizomycotina</taxon>
        <taxon>Dothideomycetes</taxon>
        <taxon>Pleosporomycetidae</taxon>
        <taxon>Pleosporales</taxon>
        <taxon>Pleosporineae</taxon>
        <taxon>Pleosporaceae</taxon>
        <taxon>Decorospora</taxon>
    </lineage>
</organism>
<dbReference type="OrthoDB" id="6118920at2759"/>
<feature type="domain" description="NadR/Ttd14 AAA" evidence="1">
    <location>
        <begin position="2"/>
        <end position="119"/>
    </location>
</feature>
<dbReference type="AlphaFoldDB" id="A0A6A5JWJ5"/>
<protein>
    <recommendedName>
        <fullName evidence="1">NadR/Ttd14 AAA domain-containing protein</fullName>
    </recommendedName>
</protein>
<evidence type="ECO:0000313" key="2">
    <source>
        <dbReference type="EMBL" id="KAF1828998.1"/>
    </source>
</evidence>
<reference evidence="2" key="1">
    <citation type="submission" date="2020-01" db="EMBL/GenBank/DDBJ databases">
        <authorList>
            <consortium name="DOE Joint Genome Institute"/>
            <person name="Haridas S."/>
            <person name="Albert R."/>
            <person name="Binder M."/>
            <person name="Bloem J."/>
            <person name="Labutti K."/>
            <person name="Salamov A."/>
            <person name="Andreopoulos B."/>
            <person name="Baker S.E."/>
            <person name="Barry K."/>
            <person name="Bills G."/>
            <person name="Bluhm B.H."/>
            <person name="Cannon C."/>
            <person name="Castanera R."/>
            <person name="Culley D.E."/>
            <person name="Daum C."/>
            <person name="Ezra D."/>
            <person name="Gonzalez J.B."/>
            <person name="Henrissat B."/>
            <person name="Kuo A."/>
            <person name="Liang C."/>
            <person name="Lipzen A."/>
            <person name="Lutzoni F."/>
            <person name="Magnuson J."/>
            <person name="Mondo S."/>
            <person name="Nolan M."/>
            <person name="Ohm R."/>
            <person name="Pangilinan J."/>
            <person name="Park H.-J."/>
            <person name="Ramirez L."/>
            <person name="Alfaro M."/>
            <person name="Sun H."/>
            <person name="Tritt A."/>
            <person name="Yoshinaga Y."/>
            <person name="Zwiers L.-H."/>
            <person name="Turgeon B.G."/>
            <person name="Goodwin S.B."/>
            <person name="Spatafora J.W."/>
            <person name="Crous P.W."/>
            <person name="Grigoriev I.V."/>
        </authorList>
    </citation>
    <scope>NUCLEOTIDE SEQUENCE</scope>
    <source>
        <strain evidence="2">P77</strain>
    </source>
</reference>
<dbReference type="EMBL" id="ML975475">
    <property type="protein sequence ID" value="KAF1828998.1"/>
    <property type="molecule type" value="Genomic_DNA"/>
</dbReference>
<dbReference type="Gene3D" id="3.40.50.300">
    <property type="entry name" value="P-loop containing nucleotide triphosphate hydrolases"/>
    <property type="match status" value="1"/>
</dbReference>
<proteinExistence type="predicted"/>
<dbReference type="Proteomes" id="UP000800040">
    <property type="component" value="Unassembled WGS sequence"/>
</dbReference>
<evidence type="ECO:0000313" key="3">
    <source>
        <dbReference type="Proteomes" id="UP000800040"/>
    </source>
</evidence>
<gene>
    <name evidence="2" type="ORF">BDW02DRAFT_574390</name>
</gene>
<sequence length="137" mass="15330">MQHCILEAQLQAERAATADPATTWYISDRSGLDPIVYAQLYVGEEAAGGMLASAAWKELEERMKAGIVFLCEAGVEWLVDDGTRLIPLDEADWMRVDVAFRRLLEAQGIEYTVIAKTVEDLQERVELVQRTMAAAER</sequence>